<dbReference type="GO" id="GO:0003700">
    <property type="term" value="F:DNA-binding transcription factor activity"/>
    <property type="evidence" value="ECO:0007669"/>
    <property type="project" value="InterPro"/>
</dbReference>
<evidence type="ECO:0000313" key="7">
    <source>
        <dbReference type="Proteomes" id="UP000242447"/>
    </source>
</evidence>
<dbReference type="InterPro" id="IPR035472">
    <property type="entry name" value="RpiR-like_SIS"/>
</dbReference>
<name>A0A1W6NW09_9RHOB</name>
<evidence type="ECO:0000256" key="1">
    <source>
        <dbReference type="ARBA" id="ARBA00023015"/>
    </source>
</evidence>
<dbReference type="KEGG" id="kro:BVG79_00041"/>
<dbReference type="SUPFAM" id="SSF53697">
    <property type="entry name" value="SIS domain"/>
    <property type="match status" value="1"/>
</dbReference>
<gene>
    <name evidence="6" type="primary">yebK</name>
    <name evidence="6" type="ORF">BVG79_00041</name>
</gene>
<dbReference type="InterPro" id="IPR001347">
    <property type="entry name" value="SIS_dom"/>
</dbReference>
<dbReference type="PROSITE" id="PS51071">
    <property type="entry name" value="HTH_RPIR"/>
    <property type="match status" value="1"/>
</dbReference>
<dbReference type="InterPro" id="IPR047640">
    <property type="entry name" value="RpiR-like"/>
</dbReference>
<evidence type="ECO:0000256" key="2">
    <source>
        <dbReference type="ARBA" id="ARBA00023125"/>
    </source>
</evidence>
<keyword evidence="7" id="KW-1185">Reference proteome</keyword>
<dbReference type="GO" id="GO:0003677">
    <property type="term" value="F:DNA binding"/>
    <property type="evidence" value="ECO:0007669"/>
    <property type="project" value="UniProtKB-KW"/>
</dbReference>
<dbReference type="Gene3D" id="1.10.10.10">
    <property type="entry name" value="Winged helix-like DNA-binding domain superfamily/Winged helix DNA-binding domain"/>
    <property type="match status" value="1"/>
</dbReference>
<protein>
    <submittedName>
        <fullName evidence="6">Transcriptional regulator, RpiR family</fullName>
    </submittedName>
</protein>
<proteinExistence type="predicted"/>
<dbReference type="Proteomes" id="UP000242447">
    <property type="component" value="Chromosome"/>
</dbReference>
<organism evidence="6 7">
    <name type="scientific">Ketogulonicigenium robustum</name>
    <dbReference type="NCBI Taxonomy" id="92947"/>
    <lineage>
        <taxon>Bacteria</taxon>
        <taxon>Pseudomonadati</taxon>
        <taxon>Pseudomonadota</taxon>
        <taxon>Alphaproteobacteria</taxon>
        <taxon>Rhodobacterales</taxon>
        <taxon>Roseobacteraceae</taxon>
        <taxon>Ketogulonicigenium</taxon>
    </lineage>
</organism>
<evidence type="ECO:0000256" key="3">
    <source>
        <dbReference type="ARBA" id="ARBA00023163"/>
    </source>
</evidence>
<evidence type="ECO:0000259" key="4">
    <source>
        <dbReference type="PROSITE" id="PS51071"/>
    </source>
</evidence>
<dbReference type="EMBL" id="CP019937">
    <property type="protein sequence ID" value="ARO13401.1"/>
    <property type="molecule type" value="Genomic_DNA"/>
</dbReference>
<feature type="domain" description="HTH rpiR-type" evidence="4">
    <location>
        <begin position="16"/>
        <end position="92"/>
    </location>
</feature>
<feature type="domain" description="SIS" evidence="5">
    <location>
        <begin position="139"/>
        <end position="277"/>
    </location>
</feature>
<keyword evidence="2" id="KW-0238">DNA-binding</keyword>
<dbReference type="GO" id="GO:0097367">
    <property type="term" value="F:carbohydrate derivative binding"/>
    <property type="evidence" value="ECO:0007669"/>
    <property type="project" value="InterPro"/>
</dbReference>
<dbReference type="InterPro" id="IPR000281">
    <property type="entry name" value="HTH_RpiR"/>
</dbReference>
<sequence length="296" mass="31417">MSAGQVWAQNNLPAGSVVGARIAEAYPEFSQALRSFADFVLAEPMKVAQMTINETVHASGVSVATANRFARKLGYDGYPAFRSDLIGGFEAVLAPADRLRRTIQQKTGASAIYASVLEDDIDNLTEARRNLNTTQIEDATAMISDAGRLFVLAFEQGLPLAQIFAHNLTVLGRQASTAAAGGKLAALAELGSYGPQDLVVTFGFRRYIRETVDLAHALHRRGVPLLVITDAPSSPLAALGAQTLYIQAKREVGATSDAAVLSVLEALAACVAACRTDAADNSARFAELAQPWLIAR</sequence>
<dbReference type="InterPro" id="IPR046348">
    <property type="entry name" value="SIS_dom_sf"/>
</dbReference>
<keyword evidence="1" id="KW-0805">Transcription regulation</keyword>
<dbReference type="PROSITE" id="PS51464">
    <property type="entry name" value="SIS"/>
    <property type="match status" value="1"/>
</dbReference>
<dbReference type="Pfam" id="PF01380">
    <property type="entry name" value="SIS"/>
    <property type="match status" value="1"/>
</dbReference>
<dbReference type="InterPro" id="IPR036388">
    <property type="entry name" value="WH-like_DNA-bd_sf"/>
</dbReference>
<dbReference type="PANTHER" id="PTHR30514">
    <property type="entry name" value="GLUCOKINASE"/>
    <property type="match status" value="1"/>
</dbReference>
<evidence type="ECO:0000313" key="6">
    <source>
        <dbReference type="EMBL" id="ARO13401.1"/>
    </source>
</evidence>
<dbReference type="OrthoDB" id="9814005at2"/>
<dbReference type="Gene3D" id="3.40.50.10490">
    <property type="entry name" value="Glucose-6-phosphate isomerase like protein, domain 1"/>
    <property type="match status" value="1"/>
</dbReference>
<dbReference type="SUPFAM" id="SSF46689">
    <property type="entry name" value="Homeodomain-like"/>
    <property type="match status" value="1"/>
</dbReference>
<dbReference type="GO" id="GO:1901135">
    <property type="term" value="P:carbohydrate derivative metabolic process"/>
    <property type="evidence" value="ECO:0007669"/>
    <property type="project" value="InterPro"/>
</dbReference>
<accession>A0A1W6NW09</accession>
<evidence type="ECO:0000259" key="5">
    <source>
        <dbReference type="PROSITE" id="PS51464"/>
    </source>
</evidence>
<dbReference type="Pfam" id="PF01418">
    <property type="entry name" value="HTH_6"/>
    <property type="match status" value="1"/>
</dbReference>
<dbReference type="InterPro" id="IPR009057">
    <property type="entry name" value="Homeodomain-like_sf"/>
</dbReference>
<dbReference type="CDD" id="cd05013">
    <property type="entry name" value="SIS_RpiR"/>
    <property type="match status" value="1"/>
</dbReference>
<dbReference type="RefSeq" id="WP_085785126.1">
    <property type="nucleotide sequence ID" value="NZ_CP019937.1"/>
</dbReference>
<dbReference type="AlphaFoldDB" id="A0A1W6NW09"/>
<reference evidence="6 7" key="1">
    <citation type="submission" date="2017-02" db="EMBL/GenBank/DDBJ databases">
        <title>Ketogulonicigenium robustum SPU B003 Genome sequencing and assembly.</title>
        <authorList>
            <person name="Li Y."/>
            <person name="Liu L."/>
            <person name="Wang C."/>
            <person name="Zhang M."/>
            <person name="Zhang T."/>
            <person name="Zhang Y."/>
        </authorList>
    </citation>
    <scope>NUCLEOTIDE SEQUENCE [LARGE SCALE GENOMIC DNA]</scope>
    <source>
        <strain evidence="6 7">SPU_B003</strain>
    </source>
</reference>
<keyword evidence="3" id="KW-0804">Transcription</keyword>